<feature type="chain" id="PRO_5017670327" evidence="2">
    <location>
        <begin position="19"/>
        <end position="207"/>
    </location>
</feature>
<proteinExistence type="predicted"/>
<accession>A0A3E2GWX3</accession>
<name>A0A3E2GWX3_SCYLI</name>
<keyword evidence="4" id="KW-1185">Reference proteome</keyword>
<feature type="signal peptide" evidence="2">
    <location>
        <begin position="1"/>
        <end position="18"/>
    </location>
</feature>
<dbReference type="AlphaFoldDB" id="A0A3E2GWX3"/>
<feature type="non-terminal residue" evidence="3">
    <location>
        <position position="207"/>
    </location>
</feature>
<dbReference type="STRING" id="5539.A0A3E2GWX3"/>
<feature type="region of interest" description="Disordered" evidence="1">
    <location>
        <begin position="138"/>
        <end position="187"/>
    </location>
</feature>
<evidence type="ECO:0000256" key="2">
    <source>
        <dbReference type="SAM" id="SignalP"/>
    </source>
</evidence>
<dbReference type="OMA" id="CIVQGGS"/>
<evidence type="ECO:0000313" key="4">
    <source>
        <dbReference type="Proteomes" id="UP000258309"/>
    </source>
</evidence>
<dbReference type="Proteomes" id="UP000258309">
    <property type="component" value="Unassembled WGS sequence"/>
</dbReference>
<organism evidence="3 4">
    <name type="scientific">Scytalidium lignicola</name>
    <name type="common">Hyphomycete</name>
    <dbReference type="NCBI Taxonomy" id="5539"/>
    <lineage>
        <taxon>Eukaryota</taxon>
        <taxon>Fungi</taxon>
        <taxon>Dikarya</taxon>
        <taxon>Ascomycota</taxon>
        <taxon>Pezizomycotina</taxon>
        <taxon>Leotiomycetes</taxon>
        <taxon>Leotiomycetes incertae sedis</taxon>
        <taxon>Scytalidium</taxon>
    </lineage>
</organism>
<feature type="compositionally biased region" description="Gly residues" evidence="1">
    <location>
        <begin position="153"/>
        <end position="164"/>
    </location>
</feature>
<dbReference type="EMBL" id="NCSJ02000320">
    <property type="protein sequence ID" value="RFU25620.1"/>
    <property type="molecule type" value="Genomic_DNA"/>
</dbReference>
<comment type="caution">
    <text evidence="3">The sequence shown here is derived from an EMBL/GenBank/DDBJ whole genome shotgun (WGS) entry which is preliminary data.</text>
</comment>
<evidence type="ECO:0000313" key="3">
    <source>
        <dbReference type="EMBL" id="RFU25620.1"/>
    </source>
</evidence>
<sequence>MKSFTAAVVLSIAALANAQGFTTDPTTGAITCGIANATYCSGGPIIIRCTGTTGHPGNCNDNLVGEPPVGNSGTAECWTPGPNTGLAACEKNGIVYGSSGNVNGTFPVPSGNSTAPSQTSSTIAVGGTTTSTFGTAVASGTGAPGPIANGTSAPGGGSGTGSGGSPTNTPVGPSGTSTPPQETGNSAVANRAGSALAAVGLLAAYLL</sequence>
<feature type="compositionally biased region" description="Low complexity" evidence="1">
    <location>
        <begin position="165"/>
        <end position="180"/>
    </location>
</feature>
<feature type="non-terminal residue" evidence="3">
    <location>
        <position position="1"/>
    </location>
</feature>
<dbReference type="OrthoDB" id="5426294at2759"/>
<reference evidence="3 4" key="1">
    <citation type="submission" date="2018-05" db="EMBL/GenBank/DDBJ databases">
        <title>Draft genome sequence of Scytalidium lignicola DSM 105466, a ubiquitous saprotrophic fungus.</title>
        <authorList>
            <person name="Buettner E."/>
            <person name="Gebauer A.M."/>
            <person name="Hofrichter M."/>
            <person name="Liers C."/>
            <person name="Kellner H."/>
        </authorList>
    </citation>
    <scope>NUCLEOTIDE SEQUENCE [LARGE SCALE GENOMIC DNA]</scope>
    <source>
        <strain evidence="3 4">DSM 105466</strain>
    </source>
</reference>
<gene>
    <name evidence="3" type="ORF">B7463_g10733</name>
</gene>
<protein>
    <submittedName>
        <fullName evidence="3">Uncharacterized protein</fullName>
    </submittedName>
</protein>
<keyword evidence="2" id="KW-0732">Signal</keyword>
<evidence type="ECO:0000256" key="1">
    <source>
        <dbReference type="SAM" id="MobiDB-lite"/>
    </source>
</evidence>